<feature type="region of interest" description="Disordered" evidence="2">
    <location>
        <begin position="1"/>
        <end position="25"/>
    </location>
</feature>
<name>A0ABR2FAW0_9ROSI</name>
<evidence type="ECO:0000256" key="2">
    <source>
        <dbReference type="SAM" id="MobiDB-lite"/>
    </source>
</evidence>
<evidence type="ECO:0008006" key="5">
    <source>
        <dbReference type="Google" id="ProtNLM"/>
    </source>
</evidence>
<sequence>MGDASKRIGRGENVDAGSEQISADEQPKISAMFSTVDYQKLVVEKNKMEVRATNAELRIAELEKLLKAKEDECAMIIDLLVELKRETFEIAQRSMKLLQTTKSEI</sequence>
<feature type="compositionally biased region" description="Basic and acidic residues" evidence="2">
    <location>
        <begin position="1"/>
        <end position="13"/>
    </location>
</feature>
<keyword evidence="4" id="KW-1185">Reference proteome</keyword>
<accession>A0ABR2FAW0</accession>
<dbReference type="Proteomes" id="UP001472677">
    <property type="component" value="Unassembled WGS sequence"/>
</dbReference>
<comment type="caution">
    <text evidence="3">The sequence shown here is derived from an EMBL/GenBank/DDBJ whole genome shotgun (WGS) entry which is preliminary data.</text>
</comment>
<reference evidence="3 4" key="1">
    <citation type="journal article" date="2024" name="G3 (Bethesda)">
        <title>Genome assembly of Hibiscus sabdariffa L. provides insights into metabolisms of medicinal natural products.</title>
        <authorList>
            <person name="Kim T."/>
        </authorList>
    </citation>
    <scope>NUCLEOTIDE SEQUENCE [LARGE SCALE GENOMIC DNA]</scope>
    <source>
        <strain evidence="3">TK-2024</strain>
        <tissue evidence="3">Old leaves</tissue>
    </source>
</reference>
<evidence type="ECO:0000313" key="3">
    <source>
        <dbReference type="EMBL" id="KAK8575455.1"/>
    </source>
</evidence>
<dbReference type="EMBL" id="JBBPBM010000007">
    <property type="protein sequence ID" value="KAK8575455.1"/>
    <property type="molecule type" value="Genomic_DNA"/>
</dbReference>
<evidence type="ECO:0000313" key="4">
    <source>
        <dbReference type="Proteomes" id="UP001472677"/>
    </source>
</evidence>
<feature type="coiled-coil region" evidence="1">
    <location>
        <begin position="43"/>
        <end position="86"/>
    </location>
</feature>
<organism evidence="3 4">
    <name type="scientific">Hibiscus sabdariffa</name>
    <name type="common">roselle</name>
    <dbReference type="NCBI Taxonomy" id="183260"/>
    <lineage>
        <taxon>Eukaryota</taxon>
        <taxon>Viridiplantae</taxon>
        <taxon>Streptophyta</taxon>
        <taxon>Embryophyta</taxon>
        <taxon>Tracheophyta</taxon>
        <taxon>Spermatophyta</taxon>
        <taxon>Magnoliopsida</taxon>
        <taxon>eudicotyledons</taxon>
        <taxon>Gunneridae</taxon>
        <taxon>Pentapetalae</taxon>
        <taxon>rosids</taxon>
        <taxon>malvids</taxon>
        <taxon>Malvales</taxon>
        <taxon>Malvaceae</taxon>
        <taxon>Malvoideae</taxon>
        <taxon>Hibiscus</taxon>
    </lineage>
</organism>
<proteinExistence type="predicted"/>
<evidence type="ECO:0000256" key="1">
    <source>
        <dbReference type="SAM" id="Coils"/>
    </source>
</evidence>
<gene>
    <name evidence="3" type="ORF">V6N12_063128</name>
</gene>
<keyword evidence="1" id="KW-0175">Coiled coil</keyword>
<protein>
    <recommendedName>
        <fullName evidence="5">RAB6-interacting golgin</fullName>
    </recommendedName>
</protein>